<keyword evidence="8" id="KW-0812">Transmembrane</keyword>
<dbReference type="Pfam" id="PF07686">
    <property type="entry name" value="V-set"/>
    <property type="match status" value="1"/>
</dbReference>
<dbReference type="GO" id="GO:0005912">
    <property type="term" value="C:adherens junction"/>
    <property type="evidence" value="ECO:0007669"/>
    <property type="project" value="TreeGrafter"/>
</dbReference>
<dbReference type="PROSITE" id="PS50835">
    <property type="entry name" value="IG_LIKE"/>
    <property type="match status" value="3"/>
</dbReference>
<dbReference type="RefSeq" id="XP_022337988.1">
    <property type="nucleotide sequence ID" value="XM_022482280.1"/>
</dbReference>
<dbReference type="InterPro" id="IPR051427">
    <property type="entry name" value="Nectin/Nectin-like"/>
</dbReference>
<keyword evidence="4 8" id="KW-0472">Membrane</keyword>
<reference evidence="12 13" key="2">
    <citation type="submission" date="2025-04" db="UniProtKB">
        <authorList>
            <consortium name="RefSeq"/>
        </authorList>
    </citation>
    <scope>IDENTIFICATION</scope>
    <source>
        <tissue evidence="12 13">Whole sample</tissue>
    </source>
</reference>
<dbReference type="Proteomes" id="UP000694844">
    <property type="component" value="Chromosome 1"/>
</dbReference>
<keyword evidence="8" id="KW-1133">Transmembrane helix</keyword>
<dbReference type="GO" id="GO:0007156">
    <property type="term" value="P:homophilic cell adhesion via plasma membrane adhesion molecules"/>
    <property type="evidence" value="ECO:0007669"/>
    <property type="project" value="TreeGrafter"/>
</dbReference>
<feature type="compositionally biased region" description="Polar residues" evidence="7">
    <location>
        <begin position="494"/>
        <end position="524"/>
    </location>
</feature>
<dbReference type="SMART" id="SM00409">
    <property type="entry name" value="IG"/>
    <property type="match status" value="2"/>
</dbReference>
<dbReference type="InterPro" id="IPR013106">
    <property type="entry name" value="Ig_V-set"/>
</dbReference>
<evidence type="ECO:0000256" key="8">
    <source>
        <dbReference type="SAM" id="Phobius"/>
    </source>
</evidence>
<dbReference type="Gene3D" id="2.60.40.10">
    <property type="entry name" value="Immunoglobulins"/>
    <property type="match status" value="3"/>
</dbReference>
<dbReference type="RefSeq" id="XP_022338068.1">
    <property type="nucleotide sequence ID" value="XM_022482360.1"/>
</dbReference>
<dbReference type="PANTHER" id="PTHR23277:SF108">
    <property type="entry name" value="FASCICLIN-3"/>
    <property type="match status" value="1"/>
</dbReference>
<feature type="domain" description="Ig-like" evidence="10">
    <location>
        <begin position="150"/>
        <end position="250"/>
    </location>
</feature>
<evidence type="ECO:0000259" key="10">
    <source>
        <dbReference type="PROSITE" id="PS50835"/>
    </source>
</evidence>
<evidence type="ECO:0000313" key="14">
    <source>
        <dbReference type="RefSeq" id="XP_022338068.1"/>
    </source>
</evidence>
<accession>A0A8B8EEW5</accession>
<feature type="signal peptide" evidence="9">
    <location>
        <begin position="1"/>
        <end position="22"/>
    </location>
</feature>
<dbReference type="CDD" id="cd00096">
    <property type="entry name" value="Ig"/>
    <property type="match status" value="1"/>
</dbReference>
<dbReference type="GO" id="GO:0007157">
    <property type="term" value="P:heterophilic cell-cell adhesion via plasma membrane cell adhesion molecules"/>
    <property type="evidence" value="ECO:0007669"/>
    <property type="project" value="TreeGrafter"/>
</dbReference>
<keyword evidence="6" id="KW-0325">Glycoprotein</keyword>
<dbReference type="KEGG" id="cvn:111133629"/>
<keyword evidence="5" id="KW-1015">Disulfide bond</keyword>
<dbReference type="GeneID" id="111133629"/>
<proteinExistence type="predicted"/>
<dbReference type="InterPro" id="IPR003598">
    <property type="entry name" value="Ig_sub2"/>
</dbReference>
<feature type="domain" description="Ig-like" evidence="10">
    <location>
        <begin position="6"/>
        <end position="140"/>
    </location>
</feature>
<evidence type="ECO:0000313" key="13">
    <source>
        <dbReference type="RefSeq" id="XP_022337988.1"/>
    </source>
</evidence>
<feature type="region of interest" description="Disordered" evidence="7">
    <location>
        <begin position="485"/>
        <end position="542"/>
    </location>
</feature>
<dbReference type="InterPro" id="IPR003599">
    <property type="entry name" value="Ig_sub"/>
</dbReference>
<evidence type="ECO:0000313" key="11">
    <source>
        <dbReference type="Proteomes" id="UP000694844"/>
    </source>
</evidence>
<comment type="subcellular location">
    <subcellularLocation>
        <location evidence="1">Membrane</location>
    </subcellularLocation>
</comment>
<dbReference type="InterPro" id="IPR036179">
    <property type="entry name" value="Ig-like_dom_sf"/>
</dbReference>
<dbReference type="SUPFAM" id="SSF48726">
    <property type="entry name" value="Immunoglobulin"/>
    <property type="match status" value="3"/>
</dbReference>
<reference evidence="11" key="1">
    <citation type="submission" date="2024-06" db="UniProtKB">
        <authorList>
            <consortium name="RefSeq"/>
        </authorList>
    </citation>
    <scope>NUCLEOTIDE SEQUENCE [LARGE SCALE GENOMIC DNA]</scope>
</reference>
<organism evidence="11 14">
    <name type="scientific">Crassostrea virginica</name>
    <name type="common">Eastern oyster</name>
    <dbReference type="NCBI Taxonomy" id="6565"/>
    <lineage>
        <taxon>Eukaryota</taxon>
        <taxon>Metazoa</taxon>
        <taxon>Spiralia</taxon>
        <taxon>Lophotrochozoa</taxon>
        <taxon>Mollusca</taxon>
        <taxon>Bivalvia</taxon>
        <taxon>Autobranchia</taxon>
        <taxon>Pteriomorphia</taxon>
        <taxon>Ostreida</taxon>
        <taxon>Ostreoidea</taxon>
        <taxon>Ostreidae</taxon>
        <taxon>Crassostrea</taxon>
    </lineage>
</organism>
<dbReference type="InterPro" id="IPR007110">
    <property type="entry name" value="Ig-like_dom"/>
</dbReference>
<feature type="domain" description="Ig-like" evidence="10">
    <location>
        <begin position="251"/>
        <end position="349"/>
    </location>
</feature>
<keyword evidence="2 9" id="KW-0732">Signal</keyword>
<keyword evidence="11" id="KW-1185">Reference proteome</keyword>
<evidence type="ECO:0000256" key="1">
    <source>
        <dbReference type="ARBA" id="ARBA00004370"/>
    </source>
</evidence>
<evidence type="ECO:0000256" key="4">
    <source>
        <dbReference type="ARBA" id="ARBA00023136"/>
    </source>
</evidence>
<evidence type="ECO:0000256" key="6">
    <source>
        <dbReference type="ARBA" id="ARBA00023180"/>
    </source>
</evidence>
<evidence type="ECO:0000256" key="9">
    <source>
        <dbReference type="SAM" id="SignalP"/>
    </source>
</evidence>
<evidence type="ECO:0000256" key="5">
    <source>
        <dbReference type="ARBA" id="ARBA00023157"/>
    </source>
</evidence>
<dbReference type="GO" id="GO:0016020">
    <property type="term" value="C:membrane"/>
    <property type="evidence" value="ECO:0007669"/>
    <property type="project" value="UniProtKB-SubCell"/>
</dbReference>
<dbReference type="PANTHER" id="PTHR23277">
    <property type="entry name" value="NECTIN-RELATED"/>
    <property type="match status" value="1"/>
</dbReference>
<dbReference type="Pfam" id="PF13927">
    <property type="entry name" value="Ig_3"/>
    <property type="match status" value="1"/>
</dbReference>
<protein>
    <submittedName>
        <fullName evidence="12 13">Carcinoembryonic antigen-related cell adhesion molecule 2-like isoform X1</fullName>
    </submittedName>
</protein>
<dbReference type="RefSeq" id="XP_022337893.1">
    <property type="nucleotide sequence ID" value="XM_022482185.1"/>
</dbReference>
<evidence type="ECO:0000256" key="3">
    <source>
        <dbReference type="ARBA" id="ARBA00022737"/>
    </source>
</evidence>
<gene>
    <name evidence="12 13 14" type="primary">LOC111133629</name>
</gene>
<feature type="transmembrane region" description="Helical" evidence="8">
    <location>
        <begin position="394"/>
        <end position="417"/>
    </location>
</feature>
<feature type="chain" id="PRO_5044666441" evidence="9">
    <location>
        <begin position="23"/>
        <end position="542"/>
    </location>
</feature>
<evidence type="ECO:0000256" key="7">
    <source>
        <dbReference type="SAM" id="MobiDB-lite"/>
    </source>
</evidence>
<sequence>MNDRLPVMIYLFFFVFEEGTNALNVTSPTEINAFLGSDSTIVLNCSFEKETGERVNLISWTKRNETGNEYRKIVSYYPSYAVYNDPDMKSRSNIISFNDSSPNAILNISEVQCKDDGQYQCVVGYMNSNGIEIGTQTETSVYIQVIADFPEFSIQPANTTLEEYSAVNLSCSANVGRPGGIVTIWKRSNSSDQRIQLENSSSSVTDNGNCSVYANLLIPYSLSRSDHGFVFGCTSKNRYTKDPAPSNEVGPRTILYGPSKISFELRPNKTNYYVTDVIKLTCNSDGNPKPTFRWKFNSTDIMENRKYTFLSENATVQFTIQYLNESGNYQCYVENFVNEKYMNKSEYVALIVVEPSTTPQPIATESCVEDTCSFMETCYTNDDTAVCSLHIWKLISFVFITLSLILGMATLSLCLLLRIRKRRIGYINGGLQMSNNKFEDFGGYADPKDVKRPYTHVVEENEGRDNPYADPLDIKTVYTSVQKSAASPIDSSRPESTTTPQSLLNPQGPENISSNTDSSSPGNDSHSDNIPKPPNVYDDAWV</sequence>
<name>A0A8B8EEW5_CRAVI</name>
<dbReference type="SMART" id="SM00408">
    <property type="entry name" value="IGc2"/>
    <property type="match status" value="2"/>
</dbReference>
<evidence type="ECO:0000313" key="12">
    <source>
        <dbReference type="RefSeq" id="XP_022337893.1"/>
    </source>
</evidence>
<evidence type="ECO:0000256" key="2">
    <source>
        <dbReference type="ARBA" id="ARBA00022729"/>
    </source>
</evidence>
<dbReference type="OrthoDB" id="6144757at2759"/>
<keyword evidence="3" id="KW-0677">Repeat</keyword>
<dbReference type="AlphaFoldDB" id="A0A8B8EEW5"/>
<dbReference type="InterPro" id="IPR013783">
    <property type="entry name" value="Ig-like_fold"/>
</dbReference>